<dbReference type="NCBIfam" id="TIGR01552">
    <property type="entry name" value="phd_fam"/>
    <property type="match status" value="1"/>
</dbReference>
<accession>A0A364P188</accession>
<comment type="function">
    <text evidence="2">Antitoxin component of a type II toxin-antitoxin (TA) system.</text>
</comment>
<dbReference type="AlphaFoldDB" id="A0A364P188"/>
<organism evidence="3 4">
    <name type="scientific">Paramagnetospirillum kuznetsovii</name>
    <dbReference type="NCBI Taxonomy" id="2053833"/>
    <lineage>
        <taxon>Bacteria</taxon>
        <taxon>Pseudomonadati</taxon>
        <taxon>Pseudomonadota</taxon>
        <taxon>Alphaproteobacteria</taxon>
        <taxon>Rhodospirillales</taxon>
        <taxon>Magnetospirillaceae</taxon>
        <taxon>Paramagnetospirillum</taxon>
    </lineage>
</organism>
<protein>
    <recommendedName>
        <fullName evidence="2">Antitoxin</fullName>
    </recommendedName>
</protein>
<proteinExistence type="inferred from homology"/>
<dbReference type="Proteomes" id="UP000251075">
    <property type="component" value="Unassembled WGS sequence"/>
</dbReference>
<evidence type="ECO:0000313" key="4">
    <source>
        <dbReference type="Proteomes" id="UP000251075"/>
    </source>
</evidence>
<sequence length="82" mass="9193">MPQEQYRVSIKELRTHLSDYLAMAQQGQEVVVTNHGRAMVKLCPMKKLRVPGVLKGKITAQPADAWEFPADLAAIMEGEIEE</sequence>
<evidence type="ECO:0000256" key="1">
    <source>
        <dbReference type="ARBA" id="ARBA00009981"/>
    </source>
</evidence>
<dbReference type="SUPFAM" id="SSF143120">
    <property type="entry name" value="YefM-like"/>
    <property type="match status" value="1"/>
</dbReference>
<gene>
    <name evidence="3" type="ORF">CU669_06510</name>
</gene>
<comment type="caution">
    <text evidence="3">The sequence shown here is derived from an EMBL/GenBank/DDBJ whole genome shotgun (WGS) entry which is preliminary data.</text>
</comment>
<evidence type="ECO:0000256" key="2">
    <source>
        <dbReference type="RuleBase" id="RU362080"/>
    </source>
</evidence>
<dbReference type="EMBL" id="PGTO01000003">
    <property type="protein sequence ID" value="RAU23020.1"/>
    <property type="molecule type" value="Genomic_DNA"/>
</dbReference>
<dbReference type="InterPro" id="IPR006442">
    <property type="entry name" value="Antitoxin_Phd/YefM"/>
</dbReference>
<reference evidence="3 4" key="1">
    <citation type="submission" date="2017-11" db="EMBL/GenBank/DDBJ databases">
        <title>Draft genome sequence of magnetotactic bacterium Magnetospirillum kuznetsovii LBB-42.</title>
        <authorList>
            <person name="Grouzdev D.S."/>
            <person name="Rysina M.S."/>
            <person name="Baslerov R.V."/>
            <person name="Koziaeva V."/>
        </authorList>
    </citation>
    <scope>NUCLEOTIDE SEQUENCE [LARGE SCALE GENOMIC DNA]</scope>
    <source>
        <strain evidence="3 4">LBB-42</strain>
    </source>
</reference>
<dbReference type="Pfam" id="PF02604">
    <property type="entry name" value="PhdYeFM_antitox"/>
    <property type="match status" value="1"/>
</dbReference>
<dbReference type="InterPro" id="IPR036165">
    <property type="entry name" value="YefM-like_sf"/>
</dbReference>
<name>A0A364P188_9PROT</name>
<keyword evidence="4" id="KW-1185">Reference proteome</keyword>
<evidence type="ECO:0000313" key="3">
    <source>
        <dbReference type="EMBL" id="RAU23020.1"/>
    </source>
</evidence>
<comment type="similarity">
    <text evidence="1 2">Belongs to the phD/YefM antitoxin family.</text>
</comment>
<dbReference type="RefSeq" id="WP_112143002.1">
    <property type="nucleotide sequence ID" value="NZ_PGTO01000003.1"/>
</dbReference>
<dbReference type="Gene3D" id="3.40.1620.10">
    <property type="entry name" value="YefM-like domain"/>
    <property type="match status" value="1"/>
</dbReference>
<dbReference type="OrthoDB" id="9800503at2"/>